<reference evidence="2 3" key="1">
    <citation type="submission" date="2019-06" db="EMBL/GenBank/DDBJ databases">
        <title>A chromosomal-level reference genome of Carpinus fangiana (Coryloideae, Betulaceae).</title>
        <authorList>
            <person name="Yang X."/>
            <person name="Wang Z."/>
            <person name="Zhang L."/>
            <person name="Hao G."/>
            <person name="Liu J."/>
            <person name="Yang Y."/>
        </authorList>
    </citation>
    <scope>NUCLEOTIDE SEQUENCE [LARGE SCALE GENOMIC DNA]</scope>
    <source>
        <strain evidence="2">Cfa_2016G</strain>
        <tissue evidence="2">Leaf</tissue>
    </source>
</reference>
<dbReference type="AlphaFoldDB" id="A0A660KXK1"/>
<name>A0A660KXK1_9ROSI</name>
<dbReference type="EMBL" id="CM017324">
    <property type="protein sequence ID" value="KAE8038706.1"/>
    <property type="molecule type" value="Genomic_DNA"/>
</dbReference>
<evidence type="ECO:0000256" key="1">
    <source>
        <dbReference type="SAM" id="MobiDB-lite"/>
    </source>
</evidence>
<protein>
    <submittedName>
        <fullName evidence="2">Uncharacterized protein</fullName>
    </submittedName>
</protein>
<accession>A0A660KXK1</accession>
<keyword evidence="3" id="KW-1185">Reference proteome</keyword>
<evidence type="ECO:0000313" key="2">
    <source>
        <dbReference type="EMBL" id="KAE8038706.1"/>
    </source>
</evidence>
<organism evidence="2 3">
    <name type="scientific">Carpinus fangiana</name>
    <dbReference type="NCBI Taxonomy" id="176857"/>
    <lineage>
        <taxon>Eukaryota</taxon>
        <taxon>Viridiplantae</taxon>
        <taxon>Streptophyta</taxon>
        <taxon>Embryophyta</taxon>
        <taxon>Tracheophyta</taxon>
        <taxon>Spermatophyta</taxon>
        <taxon>Magnoliopsida</taxon>
        <taxon>eudicotyledons</taxon>
        <taxon>Gunneridae</taxon>
        <taxon>Pentapetalae</taxon>
        <taxon>rosids</taxon>
        <taxon>fabids</taxon>
        <taxon>Fagales</taxon>
        <taxon>Betulaceae</taxon>
        <taxon>Carpinus</taxon>
    </lineage>
</organism>
<proteinExistence type="predicted"/>
<evidence type="ECO:0000313" key="3">
    <source>
        <dbReference type="Proteomes" id="UP000327013"/>
    </source>
</evidence>
<feature type="compositionally biased region" description="Polar residues" evidence="1">
    <location>
        <begin position="10"/>
        <end position="32"/>
    </location>
</feature>
<dbReference type="Proteomes" id="UP000327013">
    <property type="component" value="Chromosome 4"/>
</dbReference>
<sequence length="182" mass="20930">MKPKSRRRSSNNTQNKSHGSAMNAKQNDQTASPYDFGKLSKALNAALAEAEEDIQDTACSNYNPLTLDANAEKQNTETTSSAYEFSKLSEALNVIEDKQKQAAERYKVRRQQRASMRSDHLYWRRLFYSKFLESSDPKIMGVQDLINIYNIPQNRIMLANCLRRRIMMANNFIRAPRIDALD</sequence>
<feature type="region of interest" description="Disordered" evidence="1">
    <location>
        <begin position="1"/>
        <end position="35"/>
    </location>
</feature>
<gene>
    <name evidence="2" type="ORF">FH972_011185</name>
</gene>